<name>A0A5C4X2J6_9MICO</name>
<dbReference type="InterPro" id="IPR007345">
    <property type="entry name" value="Polysacch_pyruvyl_Trfase"/>
</dbReference>
<dbReference type="PANTHER" id="PTHR36836">
    <property type="entry name" value="COLANIC ACID BIOSYNTHESIS PROTEIN WCAK"/>
    <property type="match status" value="1"/>
</dbReference>
<accession>A0A5C4X2J6</accession>
<evidence type="ECO:0000313" key="3">
    <source>
        <dbReference type="Proteomes" id="UP000314223"/>
    </source>
</evidence>
<dbReference type="Proteomes" id="UP000314223">
    <property type="component" value="Unassembled WGS sequence"/>
</dbReference>
<evidence type="ECO:0000259" key="1">
    <source>
        <dbReference type="Pfam" id="PF04230"/>
    </source>
</evidence>
<dbReference type="EMBL" id="VDMQ01000004">
    <property type="protein sequence ID" value="TNM55187.1"/>
    <property type="molecule type" value="Genomic_DNA"/>
</dbReference>
<reference evidence="2 3" key="1">
    <citation type="submission" date="2019-06" db="EMBL/GenBank/DDBJ databases">
        <authorList>
            <person name="Mardanova A.M."/>
            <person name="Pudova D.S."/>
            <person name="Shagimardanova E.I."/>
            <person name="Gogoleva N.E."/>
            <person name="Lutfullin M.T."/>
            <person name="Hadieva G.F."/>
            <person name="Sharipova M.R."/>
        </authorList>
    </citation>
    <scope>NUCLEOTIDE SEQUENCE [LARGE SCALE GENOMIC DNA]</scope>
    <source>
        <strain evidence="2 3">MG-1</strain>
    </source>
</reference>
<sequence length="453" mass="50937">MSNTEVLLLTNRDSDNIGDQIIEASVISLLKAVGSNLGIDPKSLTIRSRAASIISRKYMSTRDESLLEPARRAISRADVIVFGGAPLFNYRYQSFYLRTIRTLELAAEYDVPVLFSSIGVEPYSETNERSQQLKQALRLPVVRQLTTRDDLESATKYVEGTQTPTALVSDPAVLADSVFGVDSRPAEGSQTYSGRCIGLVVTRAGIFKDNGTDFNEADQRRFWLDIISQLESRGDDYRIFTTGHFSDEMFLDSLVRYHGVPNKKAAVTLNAPEELIAELQKCDGVIAYRLHASITSFALGIPSIGLNWNFKVPDFYRSMGYPERALEDSDWNSAKVLRALDVAMSEGVVKDPDTLMSVYRTLFAGMKDIIAPDSEADAYSLSELREKMPTYTGTSRKQYQEKMRRKLRRSYEYYQQRISMDVAKTPANTETPDSIGKRVVRGLRKVQKRITRS</sequence>
<protein>
    <recommendedName>
        <fullName evidence="1">Polysaccharide pyruvyl transferase domain-containing protein</fullName>
    </recommendedName>
</protein>
<dbReference type="PANTHER" id="PTHR36836:SF1">
    <property type="entry name" value="COLANIC ACID BIOSYNTHESIS PROTEIN WCAK"/>
    <property type="match status" value="1"/>
</dbReference>
<dbReference type="AlphaFoldDB" id="A0A5C4X2J6"/>
<organism evidence="2 3">
    <name type="scientific">Brevibacterium sediminis</name>
    <dbReference type="NCBI Taxonomy" id="1857024"/>
    <lineage>
        <taxon>Bacteria</taxon>
        <taxon>Bacillati</taxon>
        <taxon>Actinomycetota</taxon>
        <taxon>Actinomycetes</taxon>
        <taxon>Micrococcales</taxon>
        <taxon>Brevibacteriaceae</taxon>
        <taxon>Brevibacterium</taxon>
    </lineage>
</organism>
<gene>
    <name evidence="2" type="ORF">FHQ09_08140</name>
</gene>
<proteinExistence type="predicted"/>
<comment type="caution">
    <text evidence="2">The sequence shown here is derived from an EMBL/GenBank/DDBJ whole genome shotgun (WGS) entry which is preliminary data.</text>
</comment>
<feature type="domain" description="Polysaccharide pyruvyl transferase" evidence="1">
    <location>
        <begin position="16"/>
        <end position="308"/>
    </location>
</feature>
<dbReference type="RefSeq" id="WP_139468329.1">
    <property type="nucleotide sequence ID" value="NZ_VDMQ01000004.1"/>
</dbReference>
<evidence type="ECO:0000313" key="2">
    <source>
        <dbReference type="EMBL" id="TNM55187.1"/>
    </source>
</evidence>
<dbReference type="Pfam" id="PF04230">
    <property type="entry name" value="PS_pyruv_trans"/>
    <property type="match status" value="1"/>
</dbReference>